<dbReference type="SUPFAM" id="SSF103473">
    <property type="entry name" value="MFS general substrate transporter"/>
    <property type="match status" value="1"/>
</dbReference>
<dbReference type="Gene3D" id="1.20.1250.20">
    <property type="entry name" value="MFS general substrate transporter like domains"/>
    <property type="match status" value="2"/>
</dbReference>
<evidence type="ECO:0000256" key="17">
    <source>
        <dbReference type="ARBA" id="ARBA00044903"/>
    </source>
</evidence>
<feature type="transmembrane region" description="Helical" evidence="26">
    <location>
        <begin position="386"/>
        <end position="407"/>
    </location>
</feature>
<evidence type="ECO:0000256" key="23">
    <source>
        <dbReference type="ARBA" id="ARBA00045709"/>
    </source>
</evidence>
<dbReference type="InterPro" id="IPR020846">
    <property type="entry name" value="MFS_dom"/>
</dbReference>
<feature type="transmembrane region" description="Helical" evidence="26">
    <location>
        <begin position="293"/>
        <end position="319"/>
    </location>
</feature>
<protein>
    <recommendedName>
        <fullName evidence="21">Lysosomal dipeptide transporter MFSD1</fullName>
    </recommendedName>
    <alternativeName>
        <fullName evidence="22">Major facilitator superfamily domain-containing protein 1</fullName>
    </alternativeName>
</protein>
<feature type="transmembrane region" description="Helical" evidence="26">
    <location>
        <begin position="358"/>
        <end position="380"/>
    </location>
</feature>
<evidence type="ECO:0000256" key="19">
    <source>
        <dbReference type="ARBA" id="ARBA00044919"/>
    </source>
</evidence>
<comment type="catalytic activity">
    <reaction evidence="14">
        <text>L-aspartyl-L-lysine(out) = L-aspartyl-L-lysine(in)</text>
        <dbReference type="Rhea" id="RHEA:79411"/>
        <dbReference type="ChEBI" id="CHEBI:229953"/>
    </reaction>
</comment>
<dbReference type="PANTHER" id="PTHR23512:SF3">
    <property type="entry name" value="MAJOR FACILITATOR SUPERFAMILY DOMAIN-CONTAINING PROTEIN 1"/>
    <property type="match status" value="1"/>
</dbReference>
<comment type="catalytic activity">
    <reaction evidence="9">
        <text>L-histidyl-glycine(out) = L-histidyl-glycine(in)</text>
        <dbReference type="Rhea" id="RHEA:79395"/>
        <dbReference type="ChEBI" id="CHEBI:229957"/>
    </reaction>
</comment>
<evidence type="ECO:0000256" key="24">
    <source>
        <dbReference type="ARBA" id="ARBA00046376"/>
    </source>
</evidence>
<dbReference type="InterPro" id="IPR052187">
    <property type="entry name" value="MFSD1"/>
</dbReference>
<evidence type="ECO:0000256" key="25">
    <source>
        <dbReference type="SAM" id="MobiDB-lite"/>
    </source>
</evidence>
<evidence type="ECO:0000256" key="3">
    <source>
        <dbReference type="ARBA" id="ARBA00022448"/>
    </source>
</evidence>
<keyword evidence="6 26" id="KW-0472">Membrane</keyword>
<evidence type="ECO:0000256" key="5">
    <source>
        <dbReference type="ARBA" id="ARBA00022989"/>
    </source>
</evidence>
<accession>A0A913ZDJ4</accession>
<evidence type="ECO:0000256" key="14">
    <source>
        <dbReference type="ARBA" id="ARBA00044898"/>
    </source>
</evidence>
<name>A0A913ZDJ4_PATMI</name>
<comment type="catalytic activity">
    <reaction evidence="12">
        <text>L-lysyl-L-alpha-amino acid(out) = L-lysyl-L-alpha-amino acid(in)</text>
        <dbReference type="Rhea" id="RHEA:79387"/>
        <dbReference type="ChEBI" id="CHEBI:229965"/>
    </reaction>
</comment>
<comment type="catalytic activity">
    <reaction evidence="13">
        <text>L-alpha-aminoacyl-L-lysine(out) = L-alpha-aminoacyl-L-lysine(in)</text>
        <dbReference type="Rhea" id="RHEA:79383"/>
        <dbReference type="ChEBI" id="CHEBI:229966"/>
    </reaction>
</comment>
<evidence type="ECO:0000313" key="29">
    <source>
        <dbReference type="Proteomes" id="UP000887568"/>
    </source>
</evidence>
<evidence type="ECO:0000256" key="26">
    <source>
        <dbReference type="SAM" id="Phobius"/>
    </source>
</evidence>
<comment type="catalytic activity">
    <reaction evidence="19">
        <text>L-alanyl-L-lysine(out) = L-alanyl-L-lysine(in)</text>
        <dbReference type="Rhea" id="RHEA:79415"/>
        <dbReference type="ChEBI" id="CHEBI:192470"/>
    </reaction>
</comment>
<evidence type="ECO:0000256" key="1">
    <source>
        <dbReference type="ARBA" id="ARBA00004155"/>
    </source>
</evidence>
<evidence type="ECO:0000313" key="28">
    <source>
        <dbReference type="EnsemblMetazoa" id="XP_038049842.1"/>
    </source>
</evidence>
<comment type="catalytic activity">
    <reaction evidence="15">
        <text>L-arginyl-L-alpha-amino acid(out) = L-arginyl-L-alpha-amino acid(in)</text>
        <dbReference type="Rhea" id="RHEA:79371"/>
        <dbReference type="ChEBI" id="CHEBI:84315"/>
    </reaction>
</comment>
<keyword evidence="5 26" id="KW-1133">Transmembrane helix</keyword>
<feature type="transmembrane region" description="Helical" evidence="26">
    <location>
        <begin position="68"/>
        <end position="87"/>
    </location>
</feature>
<evidence type="ECO:0000256" key="4">
    <source>
        <dbReference type="ARBA" id="ARBA00022692"/>
    </source>
</evidence>
<comment type="catalytic activity">
    <reaction evidence="10">
        <text>L-alpha-aminoacyl-L-arginine(out) = L-alpha-aminoacyl-L-arginine(in)</text>
        <dbReference type="Rhea" id="RHEA:79367"/>
        <dbReference type="ChEBI" id="CHEBI:229968"/>
    </reaction>
</comment>
<comment type="catalytic activity">
    <reaction evidence="20">
        <text>L-lysyl-glycine(out) = L-lysyl-glycine(in)</text>
        <dbReference type="Rhea" id="RHEA:79407"/>
        <dbReference type="ChEBI" id="CHEBI:191202"/>
    </reaction>
</comment>
<evidence type="ECO:0000256" key="7">
    <source>
        <dbReference type="ARBA" id="ARBA00023228"/>
    </source>
</evidence>
<evidence type="ECO:0000256" key="11">
    <source>
        <dbReference type="ARBA" id="ARBA00044884"/>
    </source>
</evidence>
<dbReference type="InterPro" id="IPR011701">
    <property type="entry name" value="MFS"/>
</dbReference>
<feature type="transmembrane region" description="Helical" evidence="26">
    <location>
        <begin position="143"/>
        <end position="162"/>
    </location>
</feature>
<comment type="subcellular location">
    <subcellularLocation>
        <location evidence="1">Lysosome membrane</location>
        <topology evidence="1">Multi-pass membrane protein</topology>
    </subcellularLocation>
</comment>
<feature type="region of interest" description="Disordered" evidence="25">
    <location>
        <begin position="1"/>
        <end position="37"/>
    </location>
</feature>
<dbReference type="InterPro" id="IPR036259">
    <property type="entry name" value="MFS_trans_sf"/>
</dbReference>
<dbReference type="GO" id="GO:0005765">
    <property type="term" value="C:lysosomal membrane"/>
    <property type="evidence" value="ECO:0007669"/>
    <property type="project" value="UniProtKB-SubCell"/>
</dbReference>
<dbReference type="CTD" id="64747"/>
<evidence type="ECO:0000256" key="16">
    <source>
        <dbReference type="ARBA" id="ARBA00044900"/>
    </source>
</evidence>
<reference evidence="28" key="1">
    <citation type="submission" date="2022-11" db="UniProtKB">
        <authorList>
            <consortium name="EnsemblMetazoa"/>
        </authorList>
    </citation>
    <scope>IDENTIFICATION</scope>
</reference>
<dbReference type="RefSeq" id="XP_038049842.1">
    <property type="nucleotide sequence ID" value="XM_038193914.1"/>
</dbReference>
<dbReference type="AlphaFoldDB" id="A0A913ZDJ4"/>
<dbReference type="Proteomes" id="UP000887568">
    <property type="component" value="Unplaced"/>
</dbReference>
<comment type="similarity">
    <text evidence="2">Belongs to the major facilitator superfamily.</text>
</comment>
<dbReference type="PROSITE" id="PS50850">
    <property type="entry name" value="MFS"/>
    <property type="match status" value="1"/>
</dbReference>
<comment type="catalytic activity">
    <reaction evidence="11">
        <text>L-alpha-aminoacyl-L-histidine(out) = L-alpha-aminoacyl-L-histidine(in)</text>
        <dbReference type="Rhea" id="RHEA:79375"/>
        <dbReference type="ChEBI" id="CHEBI:229967"/>
    </reaction>
</comment>
<sequence length="501" mass="55632">MADDGNHHPQGIPHSINSNFDDDFEKSDENSPLLSSGVPRGASCNDVEYRGPLTGCGAWKLCDPRSAWHRYTFILILTCLLSFGSYYCYDTPSALEEVIKDDMQIDTSTYELLYSLYSWPNVVLCFFGGFLLDRVFGIRIGTLVFGGFVLTGQLIFALGALFDSWICMVAGRFVFGLGGENLAVAQNTYAVTWFKEKELNMVFGLQLSFSRIGSTLNMNVNKPIYDSINNDLLPYQRLGYTLLVGVAMCVFSVICGIVIGILDFRAEKLLNRNKASTGEVIRIRDIKDFPANLWLIFLICVFYYITVFPFITIGVVFFSEKYELTPAAANIVNSLVYFISAGASPIFGFIVDKTGRNIFWVIIGTVITLGCHLTLAFTFITPFAVMSVMGLAYSILACSLWPLVAFIMPEHQLGTSYGFMQSIQNLGLAVVSIIVGVIVDGSGYLILEVFMCAMLCVAIMFSVLLYLIDASRGTGLNFSAKERRLIKEAKKREKEMQTSCD</sequence>
<dbReference type="EnsemblMetazoa" id="XM_038193914.1">
    <property type="protein sequence ID" value="XP_038049842.1"/>
    <property type="gene ID" value="LOC119723339"/>
</dbReference>
<dbReference type="GO" id="GO:0022857">
    <property type="term" value="F:transmembrane transporter activity"/>
    <property type="evidence" value="ECO:0007669"/>
    <property type="project" value="InterPro"/>
</dbReference>
<feature type="transmembrane region" description="Helical" evidence="26">
    <location>
        <begin position="240"/>
        <end position="264"/>
    </location>
</feature>
<dbReference type="OrthoDB" id="424834at2759"/>
<dbReference type="CDD" id="cd17340">
    <property type="entry name" value="MFS_MFSD1"/>
    <property type="match status" value="1"/>
</dbReference>
<dbReference type="OMA" id="CVLYYSA"/>
<evidence type="ECO:0000256" key="18">
    <source>
        <dbReference type="ARBA" id="ARBA00044912"/>
    </source>
</evidence>
<evidence type="ECO:0000256" key="22">
    <source>
        <dbReference type="ARBA" id="ARBA00045018"/>
    </source>
</evidence>
<evidence type="ECO:0000256" key="6">
    <source>
        <dbReference type="ARBA" id="ARBA00023136"/>
    </source>
</evidence>
<evidence type="ECO:0000256" key="20">
    <source>
        <dbReference type="ARBA" id="ARBA00044924"/>
    </source>
</evidence>
<evidence type="ECO:0000259" key="27">
    <source>
        <dbReference type="PROSITE" id="PS50850"/>
    </source>
</evidence>
<keyword evidence="4 26" id="KW-0812">Transmembrane</keyword>
<evidence type="ECO:0000256" key="2">
    <source>
        <dbReference type="ARBA" id="ARBA00008335"/>
    </source>
</evidence>
<organism evidence="28 29">
    <name type="scientific">Patiria miniata</name>
    <name type="common">Bat star</name>
    <name type="synonym">Asterina miniata</name>
    <dbReference type="NCBI Taxonomy" id="46514"/>
    <lineage>
        <taxon>Eukaryota</taxon>
        <taxon>Metazoa</taxon>
        <taxon>Echinodermata</taxon>
        <taxon>Eleutherozoa</taxon>
        <taxon>Asterozoa</taxon>
        <taxon>Asteroidea</taxon>
        <taxon>Valvatacea</taxon>
        <taxon>Valvatida</taxon>
        <taxon>Asterinidae</taxon>
        <taxon>Patiria</taxon>
    </lineage>
</organism>
<evidence type="ECO:0000256" key="21">
    <source>
        <dbReference type="ARBA" id="ARBA00044985"/>
    </source>
</evidence>
<comment type="catalytic activity">
    <reaction evidence="8">
        <text>L-lysyl-L-alanine(out) = L-lysyl-L-alanine(in)</text>
        <dbReference type="Rhea" id="RHEA:79399"/>
        <dbReference type="ChEBI" id="CHEBI:229954"/>
    </reaction>
</comment>
<keyword evidence="29" id="KW-1185">Reference proteome</keyword>
<proteinExistence type="inferred from homology"/>
<dbReference type="Pfam" id="PF07690">
    <property type="entry name" value="MFS_1"/>
    <property type="match status" value="1"/>
</dbReference>
<comment type="catalytic activity">
    <reaction evidence="16">
        <text>L-lysyl-L-lysine(out) = L-lysyl-L-lysine(in)</text>
        <dbReference type="Rhea" id="RHEA:79403"/>
        <dbReference type="ChEBI" id="CHEBI:229956"/>
    </reaction>
</comment>
<evidence type="ECO:0000256" key="8">
    <source>
        <dbReference type="ARBA" id="ARBA00044876"/>
    </source>
</evidence>
<dbReference type="PANTHER" id="PTHR23512">
    <property type="entry name" value="MAJOR FACILITATOR SUPERFAMILY DOMAIN-CONTAINING PROTEIN 1"/>
    <property type="match status" value="1"/>
</dbReference>
<keyword evidence="3" id="KW-0813">Transport</keyword>
<comment type="catalytic activity">
    <reaction evidence="17">
        <text>L-arginyl-glycine(out) = L-arginyl-glycine(in)</text>
        <dbReference type="Rhea" id="RHEA:79391"/>
        <dbReference type="ChEBI" id="CHEBI:229955"/>
    </reaction>
</comment>
<feature type="transmembrane region" description="Helical" evidence="26">
    <location>
        <begin position="112"/>
        <end position="131"/>
    </location>
</feature>
<evidence type="ECO:0000256" key="13">
    <source>
        <dbReference type="ARBA" id="ARBA00044893"/>
    </source>
</evidence>
<comment type="subunit">
    <text evidence="24">Homodimer. Interacts with lysosomal protein GLMP (via lumenal domain); the interaction starts while both proteins are still in the endoplasmic reticulum and is required for stabilization of MFSD1 in lysosomes but has no direct effect on its targeting to lysosomes or transporter activity.</text>
</comment>
<comment type="function">
    <text evidence="23">Lysosomal dipeptide uniporter that selectively exports lysine, arginine or histidine-containing dipeptides with a net positive charge from the lysosome lumen into the cytosol. Could play a role in a specific type of protein O-glycosylation indirectly regulating macrophages migration and tissue invasion. Also essential for liver homeostasis.</text>
</comment>
<evidence type="ECO:0000256" key="15">
    <source>
        <dbReference type="ARBA" id="ARBA00044899"/>
    </source>
</evidence>
<comment type="catalytic activity">
    <reaction evidence="18">
        <text>L-histidyl-L-alpha-amino acid(out) = L-histidyl-L-alpha-amino acid(in)</text>
        <dbReference type="Rhea" id="RHEA:79379"/>
        <dbReference type="ChEBI" id="CHEBI:229964"/>
    </reaction>
</comment>
<dbReference type="GeneID" id="119723339"/>
<evidence type="ECO:0000256" key="12">
    <source>
        <dbReference type="ARBA" id="ARBA00044891"/>
    </source>
</evidence>
<evidence type="ECO:0000256" key="9">
    <source>
        <dbReference type="ARBA" id="ARBA00044878"/>
    </source>
</evidence>
<evidence type="ECO:0000256" key="10">
    <source>
        <dbReference type="ARBA" id="ARBA00044881"/>
    </source>
</evidence>
<feature type="transmembrane region" description="Helical" evidence="26">
    <location>
        <begin position="445"/>
        <end position="468"/>
    </location>
</feature>
<feature type="transmembrane region" description="Helical" evidence="26">
    <location>
        <begin position="419"/>
        <end position="439"/>
    </location>
</feature>
<feature type="transmembrane region" description="Helical" evidence="26">
    <location>
        <begin position="331"/>
        <end position="351"/>
    </location>
</feature>
<feature type="domain" description="Major facilitator superfamily (MFS) profile" evidence="27">
    <location>
        <begin position="74"/>
        <end position="472"/>
    </location>
</feature>
<keyword evidence="7" id="KW-0458">Lysosome</keyword>